<dbReference type="PROSITE" id="PS50191">
    <property type="entry name" value="CRAL_TRIO"/>
    <property type="match status" value="1"/>
</dbReference>
<dbReference type="Gene3D" id="1.20.5.1200">
    <property type="entry name" value="Alpha-tocopherol transfer"/>
    <property type="match status" value="1"/>
</dbReference>
<accession>A0AAN7SFS7</accession>
<feature type="domain" description="CRAL-TRIO" evidence="1">
    <location>
        <begin position="164"/>
        <end position="329"/>
    </location>
</feature>
<dbReference type="InterPro" id="IPR036865">
    <property type="entry name" value="CRAL-TRIO_dom_sf"/>
</dbReference>
<dbReference type="PANTHER" id="PTHR10174:SF220">
    <property type="entry name" value="LD41874P"/>
    <property type="match status" value="1"/>
</dbReference>
<dbReference type="Gene3D" id="3.40.525.10">
    <property type="entry name" value="CRAL-TRIO lipid binding domain"/>
    <property type="match status" value="1"/>
</dbReference>
<dbReference type="CDD" id="cd00170">
    <property type="entry name" value="SEC14"/>
    <property type="match status" value="1"/>
</dbReference>
<organism evidence="2 3">
    <name type="scientific">Aquatica leii</name>
    <dbReference type="NCBI Taxonomy" id="1421715"/>
    <lineage>
        <taxon>Eukaryota</taxon>
        <taxon>Metazoa</taxon>
        <taxon>Ecdysozoa</taxon>
        <taxon>Arthropoda</taxon>
        <taxon>Hexapoda</taxon>
        <taxon>Insecta</taxon>
        <taxon>Pterygota</taxon>
        <taxon>Neoptera</taxon>
        <taxon>Endopterygota</taxon>
        <taxon>Coleoptera</taxon>
        <taxon>Polyphaga</taxon>
        <taxon>Elateriformia</taxon>
        <taxon>Elateroidea</taxon>
        <taxon>Lampyridae</taxon>
        <taxon>Luciolinae</taxon>
        <taxon>Aquatica</taxon>
    </lineage>
</organism>
<reference evidence="3" key="1">
    <citation type="submission" date="2023-01" db="EMBL/GenBank/DDBJ databases">
        <title>Key to firefly adult light organ development and bioluminescence: homeobox transcription factors regulate luciferase expression and transportation to peroxisome.</title>
        <authorList>
            <person name="Fu X."/>
        </authorList>
    </citation>
    <scope>NUCLEOTIDE SEQUENCE [LARGE SCALE GENOMIC DNA]</scope>
</reference>
<evidence type="ECO:0000313" key="2">
    <source>
        <dbReference type="EMBL" id="KAK4879707.1"/>
    </source>
</evidence>
<dbReference type="GO" id="GO:0016020">
    <property type="term" value="C:membrane"/>
    <property type="evidence" value="ECO:0007669"/>
    <property type="project" value="TreeGrafter"/>
</dbReference>
<sequence length="360" mass="41740">MDRGHILEKVVMKALKAKLLVSTKNCGLILDPSFPVLVVHLLLLELLVRHQTDCETMLSDLDTFPCVQIGDFTLKFDFDDLTPELEEVARKELRETPERKKQAISELRDLLKEDTDLRVPLDHDAWLVKFLRPTKYYPDSAFELIKRYYRFKVKHADMYNGLTPSKEANIFKHDILTVQPNRDQLGRRILLIELGKKWKHKQCSLDEVFKGCVLFLEAAMIEPKTQVAGAIVIFDMDGLSLQQTWQFTPAFAKRIVDWLQDAIPARIKNIHIVNEPYIFNVVFALFKPFLREKLKNRIIFHGTDRKSLHQHISPESLPECYGGTLDISRISGPQWYELLILGNKEYEAINSYGYNKKNAA</sequence>
<gene>
    <name evidence="2" type="ORF">RN001_007853</name>
</gene>
<protein>
    <recommendedName>
        <fullName evidence="1">CRAL-TRIO domain-containing protein</fullName>
    </recommendedName>
</protein>
<comment type="caution">
    <text evidence="2">The sequence shown here is derived from an EMBL/GenBank/DDBJ whole genome shotgun (WGS) entry which is preliminary data.</text>
</comment>
<dbReference type="Proteomes" id="UP001353858">
    <property type="component" value="Unassembled WGS sequence"/>
</dbReference>
<dbReference type="EMBL" id="JARPUR010000003">
    <property type="protein sequence ID" value="KAK4879707.1"/>
    <property type="molecule type" value="Genomic_DNA"/>
</dbReference>
<proteinExistence type="predicted"/>
<dbReference type="InterPro" id="IPR036273">
    <property type="entry name" value="CRAL/TRIO_N_dom_sf"/>
</dbReference>
<dbReference type="SUPFAM" id="SSF52087">
    <property type="entry name" value="CRAL/TRIO domain"/>
    <property type="match status" value="1"/>
</dbReference>
<dbReference type="AlphaFoldDB" id="A0AAN7SFS7"/>
<dbReference type="PRINTS" id="PR00180">
    <property type="entry name" value="CRETINALDHBP"/>
</dbReference>
<dbReference type="InterPro" id="IPR001251">
    <property type="entry name" value="CRAL-TRIO_dom"/>
</dbReference>
<evidence type="ECO:0000259" key="1">
    <source>
        <dbReference type="PROSITE" id="PS50191"/>
    </source>
</evidence>
<dbReference type="InterPro" id="IPR011074">
    <property type="entry name" value="CRAL/TRIO_N_dom"/>
</dbReference>
<dbReference type="PANTHER" id="PTHR10174">
    <property type="entry name" value="ALPHA-TOCOPHEROL TRANSFER PROTEIN-RELATED"/>
    <property type="match status" value="1"/>
</dbReference>
<dbReference type="SMART" id="SM01100">
    <property type="entry name" value="CRAL_TRIO_N"/>
    <property type="match status" value="1"/>
</dbReference>
<name>A0AAN7SFS7_9COLE</name>
<dbReference type="Pfam" id="PF00650">
    <property type="entry name" value="CRAL_TRIO"/>
    <property type="match status" value="1"/>
</dbReference>
<dbReference type="SMART" id="SM00516">
    <property type="entry name" value="SEC14"/>
    <property type="match status" value="1"/>
</dbReference>
<dbReference type="SUPFAM" id="SSF46938">
    <property type="entry name" value="CRAL/TRIO N-terminal domain"/>
    <property type="match status" value="1"/>
</dbReference>
<dbReference type="Gene3D" id="1.10.8.20">
    <property type="entry name" value="N-terminal domain of phosphatidylinositol transfer protein sec14p"/>
    <property type="match status" value="1"/>
</dbReference>
<dbReference type="GO" id="GO:1902936">
    <property type="term" value="F:phosphatidylinositol bisphosphate binding"/>
    <property type="evidence" value="ECO:0007669"/>
    <property type="project" value="TreeGrafter"/>
</dbReference>
<evidence type="ECO:0000313" key="3">
    <source>
        <dbReference type="Proteomes" id="UP001353858"/>
    </source>
</evidence>
<keyword evidence="3" id="KW-1185">Reference proteome</keyword>